<keyword evidence="2" id="KW-1185">Reference proteome</keyword>
<organism evidence="1 2">
    <name type="scientific">Catharanthus roseus</name>
    <name type="common">Madagascar periwinkle</name>
    <name type="synonym">Vinca rosea</name>
    <dbReference type="NCBI Taxonomy" id="4058"/>
    <lineage>
        <taxon>Eukaryota</taxon>
        <taxon>Viridiplantae</taxon>
        <taxon>Streptophyta</taxon>
        <taxon>Embryophyta</taxon>
        <taxon>Tracheophyta</taxon>
        <taxon>Spermatophyta</taxon>
        <taxon>Magnoliopsida</taxon>
        <taxon>eudicotyledons</taxon>
        <taxon>Gunneridae</taxon>
        <taxon>Pentapetalae</taxon>
        <taxon>asterids</taxon>
        <taxon>lamiids</taxon>
        <taxon>Gentianales</taxon>
        <taxon>Apocynaceae</taxon>
        <taxon>Rauvolfioideae</taxon>
        <taxon>Vinceae</taxon>
        <taxon>Catharanthinae</taxon>
        <taxon>Catharanthus</taxon>
    </lineage>
</organism>
<evidence type="ECO:0000313" key="1">
    <source>
        <dbReference type="EMBL" id="KAI5668961.1"/>
    </source>
</evidence>
<reference evidence="2" key="1">
    <citation type="journal article" date="2023" name="Nat. Plants">
        <title>Single-cell RNA sequencing provides a high-resolution roadmap for understanding the multicellular compartmentation of specialized metabolism.</title>
        <authorList>
            <person name="Sun S."/>
            <person name="Shen X."/>
            <person name="Li Y."/>
            <person name="Li Y."/>
            <person name="Wang S."/>
            <person name="Li R."/>
            <person name="Zhang H."/>
            <person name="Shen G."/>
            <person name="Guo B."/>
            <person name="Wei J."/>
            <person name="Xu J."/>
            <person name="St-Pierre B."/>
            <person name="Chen S."/>
            <person name="Sun C."/>
        </authorList>
    </citation>
    <scope>NUCLEOTIDE SEQUENCE [LARGE SCALE GENOMIC DNA]</scope>
</reference>
<dbReference type="Proteomes" id="UP001060085">
    <property type="component" value="Linkage Group LG04"/>
</dbReference>
<accession>A0ACC0B8G6</accession>
<gene>
    <name evidence="1" type="ORF">M9H77_18814</name>
</gene>
<proteinExistence type="predicted"/>
<protein>
    <submittedName>
        <fullName evidence="1">Uncharacterized protein</fullName>
    </submittedName>
</protein>
<name>A0ACC0B8G6_CATRO</name>
<sequence>MSLNMKTLTQAFAKASAVIEKTVQSTVQEVTGLPKPLQDYDLGDQIGSAGPGLAWKLYTAKSRDGHALYPTVCVWVLDKKSLSEARQRAGLSKTAEDSFLDIIRADASRLVRLRHPGVVHVVQALDESKNAMAMVTEPLFASAANVLGNLENIAKVPKELKGLEMGLLEVKHGLLQIAETLNFLHNNAHLVHRAISPETVLITSNGAWKLGGFGFSISTNQPPGDLANVPAFHYAEYDVEDSILPLQPSLDYTAPELVRSKTSSVGCASDIFSFACVAYNLIARKPLFDCHNNVKMYMNNLTYLTSDSFSSIPHELVPDLQKMLSTNEALRPSALDFTGSSFFRNDTRLRALRFLDHMLERDNMQKSEFLKALQGMWKDFDSRVLRYKVLPPLCAELRNMVMQPMILPMVFTIAESQDKNDFELSTLPALVPVLNSAAGETLLLLVKHADVIIHKASQEHLISHVLPTLVRAYDETDSRLQEEVLKKTLSLAKQLDVQLVKQAIMPRVHGLALKTTVAAVRVNALICLSDMVHMLDKHAVLEILQTVQRCTAVDRCPPTLMCTLNIANSILKQYGIEFVAEHVLPLLTPLLIAQQLNVQQFAKYMQFVKDILRKIEEKRGVTLSDNGSPEFKPAPAANGPIAGAVSRTSTAASSAMKKNPSWDDDWVPSNQSSASVQLSAAKPPAQPTVASVGNSPTLMTSTVSSQQSPTSVPAVDVEWPPRSSPTNLTTQLADTENTNGDKASPSTGLEDIDPFADWPPRPSGSLSALGSSSNGTTINKPGAPYSTGTLNGLNIQTSSTNSWAFGAQNSTEPLRQNQGNSSVNSSSLGSGLNSQNSLGFLKQNHGVPSHGTPVAKATDLGSIFTSNKSEQTAPRLAPPPATAIGRGRGRGRGNQGQLSGATSISRLSQMKPQPEQPPLLDLL</sequence>
<comment type="caution">
    <text evidence="1">The sequence shown here is derived from an EMBL/GenBank/DDBJ whole genome shotgun (WGS) entry which is preliminary data.</text>
</comment>
<evidence type="ECO:0000313" key="2">
    <source>
        <dbReference type="Proteomes" id="UP001060085"/>
    </source>
</evidence>
<dbReference type="EMBL" id="CM044704">
    <property type="protein sequence ID" value="KAI5668961.1"/>
    <property type="molecule type" value="Genomic_DNA"/>
</dbReference>